<feature type="domain" description="HTH gntR-type" evidence="4">
    <location>
        <begin position="88"/>
        <end position="156"/>
    </location>
</feature>
<evidence type="ECO:0000256" key="3">
    <source>
        <dbReference type="ARBA" id="ARBA00023163"/>
    </source>
</evidence>
<keyword evidence="3" id="KW-0804">Transcription</keyword>
<protein>
    <submittedName>
        <fullName evidence="5">GntR family transcriptional regulator</fullName>
    </submittedName>
</protein>
<dbReference type="PANTHER" id="PTHR43537">
    <property type="entry name" value="TRANSCRIPTIONAL REGULATOR, GNTR FAMILY"/>
    <property type="match status" value="1"/>
</dbReference>
<dbReference type="Proteomes" id="UP000254602">
    <property type="component" value="Unassembled WGS sequence"/>
</dbReference>
<dbReference type="PANTHER" id="PTHR43537:SF44">
    <property type="entry name" value="GNTR FAMILY REGULATORY PROTEIN"/>
    <property type="match status" value="1"/>
</dbReference>
<evidence type="ECO:0000259" key="4">
    <source>
        <dbReference type="PROSITE" id="PS50949"/>
    </source>
</evidence>
<dbReference type="InterPro" id="IPR008920">
    <property type="entry name" value="TF_FadR/GntR_C"/>
</dbReference>
<dbReference type="CDD" id="cd07377">
    <property type="entry name" value="WHTH_GntR"/>
    <property type="match status" value="1"/>
</dbReference>
<organism evidence="5 6">
    <name type="scientific">Pseudomonas putida</name>
    <name type="common">Arthrobacter siderocapsulatus</name>
    <dbReference type="NCBI Taxonomy" id="303"/>
    <lineage>
        <taxon>Bacteria</taxon>
        <taxon>Pseudomonadati</taxon>
        <taxon>Pseudomonadota</taxon>
        <taxon>Gammaproteobacteria</taxon>
        <taxon>Pseudomonadales</taxon>
        <taxon>Pseudomonadaceae</taxon>
        <taxon>Pseudomonas</taxon>
    </lineage>
</organism>
<accession>A0A379KRW4</accession>
<evidence type="ECO:0000256" key="2">
    <source>
        <dbReference type="ARBA" id="ARBA00023125"/>
    </source>
</evidence>
<dbReference type="AlphaFoldDB" id="A0A379KRW4"/>
<dbReference type="GO" id="GO:0003677">
    <property type="term" value="F:DNA binding"/>
    <property type="evidence" value="ECO:0007669"/>
    <property type="project" value="UniProtKB-KW"/>
</dbReference>
<sequence length="318" mass="35060">MCRERGAQRPHNSCIRLILPGALRAPFATQGRSYTSHAYLEAVQTDGCNCLHDTCPTGPPPPTNAMMPTSLEGPPAPPMNYRQPTTRKSMHATLVQDLGLQIVSGQLAPGQKLPSEASLCESYAISRPVFREAMRALTAKGLVEARPRVGTLVRPRHDWHMLDPDVLHWLMQATPQKDFFNTLSSVRWVIEPAAAALAATNATPEDVESIAEAYQRMEAARTHEERLQPDLDFHARIADATHNDLLAYLCNMLSMALRESVRYSNQRPNFNQLALPRHKAILTAIQNGDALGARHASLVQLEDARVALSKVLGQDPTS</sequence>
<reference evidence="5 6" key="1">
    <citation type="submission" date="2018-06" db="EMBL/GenBank/DDBJ databases">
        <authorList>
            <consortium name="Pathogen Informatics"/>
            <person name="Doyle S."/>
        </authorList>
    </citation>
    <scope>NUCLEOTIDE SEQUENCE [LARGE SCALE GENOMIC DNA]</scope>
    <source>
        <strain evidence="5 6">NCTC7914</strain>
    </source>
</reference>
<dbReference type="InterPro" id="IPR000524">
    <property type="entry name" value="Tscrpt_reg_HTH_GntR"/>
</dbReference>
<dbReference type="Gene3D" id="1.20.120.530">
    <property type="entry name" value="GntR ligand-binding domain-like"/>
    <property type="match status" value="1"/>
</dbReference>
<dbReference type="SMART" id="SM00345">
    <property type="entry name" value="HTH_GNTR"/>
    <property type="match status" value="1"/>
</dbReference>
<dbReference type="Gene3D" id="1.10.10.10">
    <property type="entry name" value="Winged helix-like DNA-binding domain superfamily/Winged helix DNA-binding domain"/>
    <property type="match status" value="1"/>
</dbReference>
<dbReference type="InterPro" id="IPR036390">
    <property type="entry name" value="WH_DNA-bd_sf"/>
</dbReference>
<dbReference type="SMART" id="SM00895">
    <property type="entry name" value="FCD"/>
    <property type="match status" value="1"/>
</dbReference>
<dbReference type="PROSITE" id="PS50949">
    <property type="entry name" value="HTH_GNTR"/>
    <property type="match status" value="1"/>
</dbReference>
<dbReference type="Pfam" id="PF00392">
    <property type="entry name" value="GntR"/>
    <property type="match status" value="1"/>
</dbReference>
<dbReference type="SUPFAM" id="SSF46785">
    <property type="entry name" value="Winged helix' DNA-binding domain"/>
    <property type="match status" value="1"/>
</dbReference>
<dbReference type="GO" id="GO:0003700">
    <property type="term" value="F:DNA-binding transcription factor activity"/>
    <property type="evidence" value="ECO:0007669"/>
    <property type="project" value="InterPro"/>
</dbReference>
<gene>
    <name evidence="5" type="primary">lutR_4</name>
    <name evidence="5" type="ORF">NCTC7914_04481</name>
</gene>
<dbReference type="EMBL" id="UGUY01000001">
    <property type="protein sequence ID" value="SUD70328.1"/>
    <property type="molecule type" value="Genomic_DNA"/>
</dbReference>
<evidence type="ECO:0000256" key="1">
    <source>
        <dbReference type="ARBA" id="ARBA00023015"/>
    </source>
</evidence>
<dbReference type="SUPFAM" id="SSF48008">
    <property type="entry name" value="GntR ligand-binding domain-like"/>
    <property type="match status" value="1"/>
</dbReference>
<name>A0A379KRW4_PSEPU</name>
<dbReference type="PRINTS" id="PR00035">
    <property type="entry name" value="HTHGNTR"/>
</dbReference>
<keyword evidence="1" id="KW-0805">Transcription regulation</keyword>
<evidence type="ECO:0000313" key="6">
    <source>
        <dbReference type="Proteomes" id="UP000254602"/>
    </source>
</evidence>
<dbReference type="Pfam" id="PF07729">
    <property type="entry name" value="FCD"/>
    <property type="match status" value="1"/>
</dbReference>
<evidence type="ECO:0000313" key="5">
    <source>
        <dbReference type="EMBL" id="SUD70328.1"/>
    </source>
</evidence>
<keyword evidence="2" id="KW-0238">DNA-binding</keyword>
<dbReference type="InterPro" id="IPR011711">
    <property type="entry name" value="GntR_C"/>
</dbReference>
<dbReference type="InterPro" id="IPR036388">
    <property type="entry name" value="WH-like_DNA-bd_sf"/>
</dbReference>
<proteinExistence type="predicted"/>